<protein>
    <submittedName>
        <fullName evidence="5">Long-chain fatty acid--CoA ligase</fullName>
    </submittedName>
</protein>
<name>A0ABU3PR13_9ACTN</name>
<feature type="region of interest" description="Disordered" evidence="3">
    <location>
        <begin position="306"/>
        <end position="325"/>
    </location>
</feature>
<evidence type="ECO:0000313" key="5">
    <source>
        <dbReference type="EMBL" id="MDT9591670.1"/>
    </source>
</evidence>
<evidence type="ECO:0000256" key="2">
    <source>
        <dbReference type="ARBA" id="ARBA00022840"/>
    </source>
</evidence>
<feature type="domain" description="AMP-dependent synthetase/ligase" evidence="4">
    <location>
        <begin position="24"/>
        <end position="423"/>
    </location>
</feature>
<keyword evidence="6" id="KW-1185">Reference proteome</keyword>
<dbReference type="InterPro" id="IPR042099">
    <property type="entry name" value="ANL_N_sf"/>
</dbReference>
<accession>A0ABU3PR13</accession>
<dbReference type="PANTHER" id="PTHR43272">
    <property type="entry name" value="LONG-CHAIN-FATTY-ACID--COA LIGASE"/>
    <property type="match status" value="1"/>
</dbReference>
<keyword evidence="1" id="KW-0547">Nucleotide-binding</keyword>
<proteinExistence type="predicted"/>
<sequence>MTTLTRTEEPFEALPRPGTLLDAFERTVGLRPDRTAVRSHDGRLAYTWAELADRVAAATAGFVAAGVTRGDKVALLVRNRPEFYVVDLALVRIGAVPFSLYASSSPEQHAYALADSGAVGIVVDPALQRGLEGVDLPVLRVQIEGEPAPGWRSLADVVDAGAGTAIDALPRPEPDDVATMIYTSGTTGAPKGVLLSHQNLLTCAEATLTTQGIAAGTVTISWLPSAHVGDRLGGYALPLYQGLEVVTLDDPRQVVAAVVDVRPGYFYGPPRIFEKLRASFDSWVLGLEPDRAEEVRAALRRGQERVEVEQAGGTPSPELREATQHDRTGVFRPWLESVGLDRLRTCVVATAPNPGPLMSFFHVLGVPMGEAYGSTESSGGGTAATPGAIRIGTVGTVSTHMELRLLDDGEVLLRGPQIMKGYHGRPEATAAAVDADGWLHTGDLGSLDADGHLSIVGRKKEIIISSSGKNISPVTVESAVLSASPFIGQMCCVGDGRPYTVALVVLDAEYARGWARQQGRGELSLEELSRDPEVLAQVEAGVAAGNARLNRPEQVKRFRVVPGEWLPGAELTPTSKMRRSVILDKYADLIEEMYA</sequence>
<comment type="caution">
    <text evidence="5">The sequence shown here is derived from an EMBL/GenBank/DDBJ whole genome shotgun (WGS) entry which is preliminary data.</text>
</comment>
<organism evidence="5 6">
    <name type="scientific">Nocardioides imazamoxiresistens</name>
    <dbReference type="NCBI Taxonomy" id="3231893"/>
    <lineage>
        <taxon>Bacteria</taxon>
        <taxon>Bacillati</taxon>
        <taxon>Actinomycetota</taxon>
        <taxon>Actinomycetes</taxon>
        <taxon>Propionibacteriales</taxon>
        <taxon>Nocardioidaceae</taxon>
        <taxon>Nocardioides</taxon>
    </lineage>
</organism>
<dbReference type="CDD" id="cd05907">
    <property type="entry name" value="VL_LC_FACS_like"/>
    <property type="match status" value="1"/>
</dbReference>
<keyword evidence="5" id="KW-0436">Ligase</keyword>
<dbReference type="RefSeq" id="WP_315730640.1">
    <property type="nucleotide sequence ID" value="NZ_JAVYII010000001.1"/>
</dbReference>
<dbReference type="GO" id="GO:0016874">
    <property type="term" value="F:ligase activity"/>
    <property type="evidence" value="ECO:0007669"/>
    <property type="project" value="UniProtKB-KW"/>
</dbReference>
<dbReference type="SUPFAM" id="SSF56801">
    <property type="entry name" value="Acetyl-CoA synthetase-like"/>
    <property type="match status" value="1"/>
</dbReference>
<dbReference type="EMBL" id="JAVYII010000001">
    <property type="protein sequence ID" value="MDT9591670.1"/>
    <property type="molecule type" value="Genomic_DNA"/>
</dbReference>
<keyword evidence="2" id="KW-0067">ATP-binding</keyword>
<dbReference type="PANTHER" id="PTHR43272:SF33">
    <property type="entry name" value="AMP-BINDING DOMAIN-CONTAINING PROTEIN-RELATED"/>
    <property type="match status" value="1"/>
</dbReference>
<dbReference type="Pfam" id="PF23562">
    <property type="entry name" value="AMP-binding_C_3"/>
    <property type="match status" value="1"/>
</dbReference>
<evidence type="ECO:0000256" key="1">
    <source>
        <dbReference type="ARBA" id="ARBA00022741"/>
    </source>
</evidence>
<dbReference type="InterPro" id="IPR020845">
    <property type="entry name" value="AMP-binding_CS"/>
</dbReference>
<gene>
    <name evidence="5" type="ORF">RDV89_01230</name>
</gene>
<evidence type="ECO:0000259" key="4">
    <source>
        <dbReference type="Pfam" id="PF00501"/>
    </source>
</evidence>
<dbReference type="PROSITE" id="PS00455">
    <property type="entry name" value="AMP_BINDING"/>
    <property type="match status" value="1"/>
</dbReference>
<reference evidence="5 6" key="1">
    <citation type="submission" date="2023-08" db="EMBL/GenBank/DDBJ databases">
        <title>Nocardioides seae sp. nov., a bacterium isolated from a soil.</title>
        <authorList>
            <person name="Wang X."/>
        </authorList>
    </citation>
    <scope>NUCLEOTIDE SEQUENCE [LARGE SCALE GENOMIC DNA]</scope>
    <source>
        <strain evidence="5 6">YZH12</strain>
    </source>
</reference>
<dbReference type="Proteomes" id="UP001268542">
    <property type="component" value="Unassembled WGS sequence"/>
</dbReference>
<evidence type="ECO:0000313" key="6">
    <source>
        <dbReference type="Proteomes" id="UP001268542"/>
    </source>
</evidence>
<dbReference type="Gene3D" id="3.40.50.12780">
    <property type="entry name" value="N-terminal domain of ligase-like"/>
    <property type="match status" value="1"/>
</dbReference>
<evidence type="ECO:0000256" key="3">
    <source>
        <dbReference type="SAM" id="MobiDB-lite"/>
    </source>
</evidence>
<dbReference type="InterPro" id="IPR000873">
    <property type="entry name" value="AMP-dep_synth/lig_dom"/>
</dbReference>
<dbReference type="Pfam" id="PF00501">
    <property type="entry name" value="AMP-binding"/>
    <property type="match status" value="1"/>
</dbReference>